<reference evidence="2 3" key="1">
    <citation type="submission" date="2024-10" db="EMBL/GenBank/DDBJ databases">
        <title>The Natural Products Discovery Center: Release of the First 8490 Sequenced Strains for Exploring Actinobacteria Biosynthetic Diversity.</title>
        <authorList>
            <person name="Kalkreuter E."/>
            <person name="Kautsar S.A."/>
            <person name="Yang D."/>
            <person name="Bader C.D."/>
            <person name="Teijaro C.N."/>
            <person name="Fluegel L."/>
            <person name="Davis C.M."/>
            <person name="Simpson J.R."/>
            <person name="Lauterbach L."/>
            <person name="Steele A.D."/>
            <person name="Gui C."/>
            <person name="Meng S."/>
            <person name="Li G."/>
            <person name="Viehrig K."/>
            <person name="Ye F."/>
            <person name="Su P."/>
            <person name="Kiefer A.F."/>
            <person name="Nichols A."/>
            <person name="Cepeda A.J."/>
            <person name="Yan W."/>
            <person name="Fan B."/>
            <person name="Jiang Y."/>
            <person name="Adhikari A."/>
            <person name="Zheng C.-J."/>
            <person name="Schuster L."/>
            <person name="Cowan T.M."/>
            <person name="Smanski M.J."/>
            <person name="Chevrette M.G."/>
            <person name="De Carvalho L.P.S."/>
            <person name="Shen B."/>
        </authorList>
    </citation>
    <scope>NUCLEOTIDE SEQUENCE [LARGE SCALE GENOMIC DNA]</scope>
    <source>
        <strain evidence="2 3">NPDC003029</strain>
    </source>
</reference>
<dbReference type="RefSeq" id="WP_387898747.1">
    <property type="nucleotide sequence ID" value="NZ_JBIAPK010000013.1"/>
</dbReference>
<dbReference type="InterPro" id="IPR027417">
    <property type="entry name" value="P-loop_NTPase"/>
</dbReference>
<accession>A0ABW6RQH8</accession>
<keyword evidence="3" id="KW-1185">Reference proteome</keyword>
<gene>
    <name evidence="2" type="ORF">ACFYWW_31715</name>
</gene>
<comment type="caution">
    <text evidence="2">The sequence shown here is derived from an EMBL/GenBank/DDBJ whole genome shotgun (WGS) entry which is preliminary data.</text>
</comment>
<dbReference type="Proteomes" id="UP001601976">
    <property type="component" value="Unassembled WGS sequence"/>
</dbReference>
<name>A0ABW6RQH8_9ACTN</name>
<evidence type="ECO:0000313" key="3">
    <source>
        <dbReference type="Proteomes" id="UP001601976"/>
    </source>
</evidence>
<protein>
    <submittedName>
        <fullName evidence="2">Uncharacterized protein</fullName>
    </submittedName>
</protein>
<dbReference type="Gene3D" id="3.40.50.300">
    <property type="entry name" value="P-loop containing nucleotide triphosphate hydrolases"/>
    <property type="match status" value="1"/>
</dbReference>
<dbReference type="EMBL" id="JBIAPK010000013">
    <property type="protein sequence ID" value="MFF3343221.1"/>
    <property type="molecule type" value="Genomic_DNA"/>
</dbReference>
<organism evidence="2 3">
    <name type="scientific">Streptomyces flavidovirens</name>
    <dbReference type="NCBI Taxonomy" id="67298"/>
    <lineage>
        <taxon>Bacteria</taxon>
        <taxon>Bacillati</taxon>
        <taxon>Actinomycetota</taxon>
        <taxon>Actinomycetes</taxon>
        <taxon>Kitasatosporales</taxon>
        <taxon>Streptomycetaceae</taxon>
        <taxon>Streptomyces</taxon>
    </lineage>
</organism>
<sequence>MTHPGSVAGIHDALVGLATELQRRLHLEGDLNDAPRLMVVLDRADDTMRHLASYWENFRQKDDPKKSLAITALEDVLHAGRQARIHVLCNSRVSGGLAPAARDQFATVILARVSAGTWQRLAPIAGPAPKSSAHPGRAHVVQDGTAHPTQLLLMTDAEAADWLTATAAGLTPSRSRHGPRGGSGYRALLSASGRDDL</sequence>
<proteinExistence type="predicted"/>
<feature type="region of interest" description="Disordered" evidence="1">
    <location>
        <begin position="170"/>
        <end position="197"/>
    </location>
</feature>
<evidence type="ECO:0000256" key="1">
    <source>
        <dbReference type="SAM" id="MobiDB-lite"/>
    </source>
</evidence>
<evidence type="ECO:0000313" key="2">
    <source>
        <dbReference type="EMBL" id="MFF3343221.1"/>
    </source>
</evidence>